<dbReference type="PANTHER" id="PTHR43798:SF33">
    <property type="entry name" value="HYDROLASE, PUTATIVE (AFU_ORTHOLOGUE AFUA_2G14860)-RELATED"/>
    <property type="match status" value="1"/>
</dbReference>
<keyword evidence="1" id="KW-0732">Signal</keyword>
<evidence type="ECO:0000313" key="4">
    <source>
        <dbReference type="Proteomes" id="UP000355283"/>
    </source>
</evidence>
<feature type="chain" id="PRO_5020040427" description="AB hydrolase-1 domain-containing protein" evidence="1">
    <location>
        <begin position="26"/>
        <end position="353"/>
    </location>
</feature>
<dbReference type="Pfam" id="PF12697">
    <property type="entry name" value="Abhydrolase_6"/>
    <property type="match status" value="1"/>
</dbReference>
<evidence type="ECO:0000256" key="1">
    <source>
        <dbReference type="SAM" id="SignalP"/>
    </source>
</evidence>
<comment type="caution">
    <text evidence="3">The sequence shown here is derived from an EMBL/GenBank/DDBJ whole genome shotgun (WGS) entry which is preliminary data.</text>
</comment>
<dbReference type="Gene3D" id="3.40.50.1820">
    <property type="entry name" value="alpha/beta hydrolase"/>
    <property type="match status" value="1"/>
</dbReference>
<dbReference type="AlphaFoldDB" id="A0A4D9CLK0"/>
<dbReference type="InterPro" id="IPR000073">
    <property type="entry name" value="AB_hydrolase_1"/>
</dbReference>
<dbReference type="InterPro" id="IPR029058">
    <property type="entry name" value="AB_hydrolase_fold"/>
</dbReference>
<dbReference type="EMBL" id="SDOX01000183">
    <property type="protein sequence ID" value="TFJ79980.1"/>
    <property type="molecule type" value="Genomic_DNA"/>
</dbReference>
<feature type="signal peptide" evidence="1">
    <location>
        <begin position="1"/>
        <end position="25"/>
    </location>
</feature>
<dbReference type="PRINTS" id="PR00111">
    <property type="entry name" value="ABHYDROLASE"/>
</dbReference>
<dbReference type="InterPro" id="IPR050266">
    <property type="entry name" value="AB_hydrolase_sf"/>
</dbReference>
<accession>A0A4D9CLK0</accession>
<organism evidence="3 4">
    <name type="scientific">Nannochloropsis salina CCMP1776</name>
    <dbReference type="NCBI Taxonomy" id="1027361"/>
    <lineage>
        <taxon>Eukaryota</taxon>
        <taxon>Sar</taxon>
        <taxon>Stramenopiles</taxon>
        <taxon>Ochrophyta</taxon>
        <taxon>Eustigmatophyceae</taxon>
        <taxon>Eustigmatales</taxon>
        <taxon>Monodopsidaceae</taxon>
        <taxon>Microchloropsis</taxon>
        <taxon>Microchloropsis salina</taxon>
    </lineage>
</organism>
<keyword evidence="4" id="KW-1185">Reference proteome</keyword>
<dbReference type="OrthoDB" id="44248at2759"/>
<gene>
    <name evidence="3" type="ORF">NSK_008538</name>
</gene>
<evidence type="ECO:0000259" key="2">
    <source>
        <dbReference type="Pfam" id="PF12697"/>
    </source>
</evidence>
<feature type="domain" description="AB hydrolase-1" evidence="2">
    <location>
        <begin position="97"/>
        <end position="332"/>
    </location>
</feature>
<reference evidence="3 4" key="1">
    <citation type="submission" date="2019-01" db="EMBL/GenBank/DDBJ databases">
        <title>Nuclear Genome Assembly of the Microalgal Biofuel strain Nannochloropsis salina CCMP1776.</title>
        <authorList>
            <person name="Hovde B."/>
        </authorList>
    </citation>
    <scope>NUCLEOTIDE SEQUENCE [LARGE SCALE GENOMIC DNA]</scope>
    <source>
        <strain evidence="3 4">CCMP1776</strain>
    </source>
</reference>
<dbReference type="SUPFAM" id="SSF53474">
    <property type="entry name" value="alpha/beta-Hydrolases"/>
    <property type="match status" value="1"/>
</dbReference>
<proteinExistence type="predicted"/>
<evidence type="ECO:0000313" key="3">
    <source>
        <dbReference type="EMBL" id="TFJ79980.1"/>
    </source>
</evidence>
<dbReference type="PANTHER" id="PTHR43798">
    <property type="entry name" value="MONOACYLGLYCEROL LIPASE"/>
    <property type="match status" value="1"/>
</dbReference>
<protein>
    <recommendedName>
        <fullName evidence="2">AB hydrolase-1 domain-containing protein</fullName>
    </recommendedName>
</protein>
<dbReference type="Proteomes" id="UP000355283">
    <property type="component" value="Unassembled WGS sequence"/>
</dbReference>
<name>A0A4D9CLK0_9STRA</name>
<sequence length="353" mass="38412">MPRPHSRLSAHSLFCLLTVVRAAGAFRLVSPWGRRYPHSTRPIATATPTFVSASKARDFTIQIPDVSLLGEPLRHVRVLDTGLPSSNPGTASVPPPLVLIGGTAQTIASWVGHIQGLSRKRRLIVYETRGQGRTTDLDLSDASLAVHVEDFCRVHAALKIEGPVDLCGFSFGGRVSLGVAALHPGLVRRLVLTGVPAERDAVGRLIIKSWRAALDRGMLQEFAWNSMLHCHGAAFLSKYESKIPEWVAFVESANTVAGLRAIVARSHTSDVEDPYHTLQLVPRIEAPTLLLGALEDKVASALEIKRLAEAGRQGWPVHFFPGAGHNCMFEAAVQWREMVVAFLDAEEGEGERV</sequence>
<dbReference type="GO" id="GO:0016020">
    <property type="term" value="C:membrane"/>
    <property type="evidence" value="ECO:0007669"/>
    <property type="project" value="TreeGrafter"/>
</dbReference>